<dbReference type="PANTHER" id="PTHR21624:SF1">
    <property type="entry name" value="ALKYLGLYCEROL MONOOXYGENASE"/>
    <property type="match status" value="1"/>
</dbReference>
<evidence type="ECO:0000313" key="9">
    <source>
        <dbReference type="EMBL" id="MCX2982051.1"/>
    </source>
</evidence>
<proteinExistence type="predicted"/>
<feature type="transmembrane region" description="Helical" evidence="7">
    <location>
        <begin position="12"/>
        <end position="32"/>
    </location>
</feature>
<comment type="subcellular location">
    <subcellularLocation>
        <location evidence="1">Endomembrane system</location>
        <topology evidence="1">Multi-pass membrane protein</topology>
    </subcellularLocation>
</comment>
<accession>A0ABT3TJU9</accession>
<evidence type="ECO:0000256" key="2">
    <source>
        <dbReference type="ARBA" id="ARBA00022692"/>
    </source>
</evidence>
<dbReference type="Pfam" id="PF04116">
    <property type="entry name" value="FA_hydroxylase"/>
    <property type="match status" value="1"/>
</dbReference>
<keyword evidence="6 7" id="KW-0472">Membrane</keyword>
<keyword evidence="5" id="KW-0443">Lipid metabolism</keyword>
<sequence>MILTIIDPDNLAAIIPFGVLSLFTAGIMEWIHPHTLQWRKSYGDIRTDIFHQLFSLPLSQLLRAGLIYAFFTIIQEPAASFALITWPTQWPLWCQAALGLVVSELGTYSRHRLFHEWHIGWRFHSVHHSAKRLYFLNAPRFHFVDLCLSGLASAIPLALFGAPPVVVVLVALFTALHGNWQHANVRYKLGWLNWVFAGAELHRWHHSSIIRHSNSNYGNNLILFDIVFGTRCLPKSAQDIDELGLGENDAQFPQSWWRQLLLPFRWKSMLKVITSNEE</sequence>
<keyword evidence="2 7" id="KW-0812">Transmembrane</keyword>
<dbReference type="Proteomes" id="UP001143362">
    <property type="component" value="Unassembled WGS sequence"/>
</dbReference>
<feature type="domain" description="Fatty acid hydroxylase" evidence="8">
    <location>
        <begin position="97"/>
        <end position="230"/>
    </location>
</feature>
<evidence type="ECO:0000259" key="8">
    <source>
        <dbReference type="Pfam" id="PF04116"/>
    </source>
</evidence>
<comment type="caution">
    <text evidence="9">The sequence shown here is derived from an EMBL/GenBank/DDBJ whole genome shotgun (WGS) entry which is preliminary data.</text>
</comment>
<dbReference type="PANTHER" id="PTHR21624">
    <property type="entry name" value="STEROL DESATURASE-RELATED PROTEIN"/>
    <property type="match status" value="1"/>
</dbReference>
<feature type="transmembrane region" description="Helical" evidence="7">
    <location>
        <begin position="53"/>
        <end position="74"/>
    </location>
</feature>
<evidence type="ECO:0000256" key="7">
    <source>
        <dbReference type="SAM" id="Phobius"/>
    </source>
</evidence>
<dbReference type="RefSeq" id="WP_279246046.1">
    <property type="nucleotide sequence ID" value="NZ_SHNN01000002.1"/>
</dbReference>
<dbReference type="InterPro" id="IPR006694">
    <property type="entry name" value="Fatty_acid_hydroxylase"/>
</dbReference>
<keyword evidence="4" id="KW-0560">Oxidoreductase</keyword>
<evidence type="ECO:0000256" key="3">
    <source>
        <dbReference type="ARBA" id="ARBA00022989"/>
    </source>
</evidence>
<evidence type="ECO:0000256" key="1">
    <source>
        <dbReference type="ARBA" id="ARBA00004127"/>
    </source>
</evidence>
<keyword evidence="3 7" id="KW-1133">Transmembrane helix</keyword>
<gene>
    <name evidence="9" type="ORF">EYC98_14405</name>
</gene>
<protein>
    <submittedName>
        <fullName evidence="9">Sterol desaturase family protein</fullName>
    </submittedName>
</protein>
<evidence type="ECO:0000256" key="5">
    <source>
        <dbReference type="ARBA" id="ARBA00023098"/>
    </source>
</evidence>
<reference evidence="9" key="1">
    <citation type="submission" date="2019-02" db="EMBL/GenBank/DDBJ databases">
        <authorList>
            <person name="Li S.-H."/>
        </authorList>
    </citation>
    <scope>NUCLEOTIDE SEQUENCE</scope>
    <source>
        <strain evidence="9">IMCC14734</strain>
    </source>
</reference>
<evidence type="ECO:0000313" key="10">
    <source>
        <dbReference type="Proteomes" id="UP001143362"/>
    </source>
</evidence>
<dbReference type="EMBL" id="SHNN01000002">
    <property type="protein sequence ID" value="MCX2982051.1"/>
    <property type="molecule type" value="Genomic_DNA"/>
</dbReference>
<keyword evidence="10" id="KW-1185">Reference proteome</keyword>
<evidence type="ECO:0000256" key="4">
    <source>
        <dbReference type="ARBA" id="ARBA00023002"/>
    </source>
</evidence>
<feature type="transmembrane region" description="Helical" evidence="7">
    <location>
        <begin position="154"/>
        <end position="176"/>
    </location>
</feature>
<dbReference type="InterPro" id="IPR051689">
    <property type="entry name" value="Sterol_desaturase/TMEM195"/>
</dbReference>
<organism evidence="9 10">
    <name type="scientific">Candidatus Litorirhabdus singularis</name>
    <dbReference type="NCBI Taxonomy" id="2518993"/>
    <lineage>
        <taxon>Bacteria</taxon>
        <taxon>Pseudomonadati</taxon>
        <taxon>Pseudomonadota</taxon>
        <taxon>Gammaproteobacteria</taxon>
        <taxon>Cellvibrionales</taxon>
        <taxon>Halieaceae</taxon>
        <taxon>Candidatus Litorirhabdus</taxon>
    </lineage>
</organism>
<name>A0ABT3TJU9_9GAMM</name>
<evidence type="ECO:0000256" key="6">
    <source>
        <dbReference type="ARBA" id="ARBA00023136"/>
    </source>
</evidence>